<feature type="compositionally biased region" description="Basic and acidic residues" evidence="1">
    <location>
        <begin position="34"/>
        <end position="52"/>
    </location>
</feature>
<evidence type="ECO:0000313" key="2">
    <source>
        <dbReference type="EMBL" id="KAF7273421.1"/>
    </source>
</evidence>
<gene>
    <name evidence="2" type="ORF">GWI33_013871</name>
</gene>
<name>A0A834M9K2_RHYFE</name>
<feature type="non-terminal residue" evidence="2">
    <location>
        <position position="1"/>
    </location>
</feature>
<evidence type="ECO:0000313" key="3">
    <source>
        <dbReference type="Proteomes" id="UP000625711"/>
    </source>
</evidence>
<keyword evidence="3" id="KW-1185">Reference proteome</keyword>
<dbReference type="EMBL" id="JAACXV010013441">
    <property type="protein sequence ID" value="KAF7273421.1"/>
    <property type="molecule type" value="Genomic_DNA"/>
</dbReference>
<feature type="region of interest" description="Disordered" evidence="1">
    <location>
        <begin position="20"/>
        <end position="52"/>
    </location>
</feature>
<evidence type="ECO:0000256" key="1">
    <source>
        <dbReference type="SAM" id="MobiDB-lite"/>
    </source>
</evidence>
<dbReference type="AlphaFoldDB" id="A0A834M9K2"/>
<protein>
    <submittedName>
        <fullName evidence="2">Uncharacterized protein</fullName>
    </submittedName>
</protein>
<sequence length="52" mass="6131">DLCPRDAVLKLPMSPGCQMRFHRRLNRGKNTTAKKHESEPDLYEKSTRNYLK</sequence>
<accession>A0A834M9K2</accession>
<proteinExistence type="predicted"/>
<organism evidence="2 3">
    <name type="scientific">Rhynchophorus ferrugineus</name>
    <name type="common">Red palm weevil</name>
    <name type="synonym">Curculio ferrugineus</name>
    <dbReference type="NCBI Taxonomy" id="354439"/>
    <lineage>
        <taxon>Eukaryota</taxon>
        <taxon>Metazoa</taxon>
        <taxon>Ecdysozoa</taxon>
        <taxon>Arthropoda</taxon>
        <taxon>Hexapoda</taxon>
        <taxon>Insecta</taxon>
        <taxon>Pterygota</taxon>
        <taxon>Neoptera</taxon>
        <taxon>Endopterygota</taxon>
        <taxon>Coleoptera</taxon>
        <taxon>Polyphaga</taxon>
        <taxon>Cucujiformia</taxon>
        <taxon>Curculionidae</taxon>
        <taxon>Dryophthorinae</taxon>
        <taxon>Rhynchophorus</taxon>
    </lineage>
</organism>
<reference evidence="2" key="1">
    <citation type="submission" date="2020-08" db="EMBL/GenBank/DDBJ databases">
        <title>Genome sequencing and assembly of the red palm weevil Rhynchophorus ferrugineus.</title>
        <authorList>
            <person name="Dias G.B."/>
            <person name="Bergman C.M."/>
            <person name="Manee M."/>
        </authorList>
    </citation>
    <scope>NUCLEOTIDE SEQUENCE</scope>
    <source>
        <strain evidence="2">AA-2017</strain>
        <tissue evidence="2">Whole larva</tissue>
    </source>
</reference>
<comment type="caution">
    <text evidence="2">The sequence shown here is derived from an EMBL/GenBank/DDBJ whole genome shotgun (WGS) entry which is preliminary data.</text>
</comment>
<dbReference type="Proteomes" id="UP000625711">
    <property type="component" value="Unassembled WGS sequence"/>
</dbReference>